<dbReference type="SUPFAM" id="SSF48403">
    <property type="entry name" value="Ankyrin repeat"/>
    <property type="match status" value="1"/>
</dbReference>
<dbReference type="Gene3D" id="1.25.40.20">
    <property type="entry name" value="Ankyrin repeat-containing domain"/>
    <property type="match status" value="1"/>
</dbReference>
<keyword evidence="1" id="KW-0040">ANK repeat</keyword>
<keyword evidence="3" id="KW-1185">Reference proteome</keyword>
<dbReference type="OrthoDB" id="10531949at2759"/>
<dbReference type="EMBL" id="CAACVS010000336">
    <property type="protein sequence ID" value="VEU41254.1"/>
    <property type="molecule type" value="Genomic_DNA"/>
</dbReference>
<organism evidence="2 3">
    <name type="scientific">Pseudo-nitzschia multistriata</name>
    <dbReference type="NCBI Taxonomy" id="183589"/>
    <lineage>
        <taxon>Eukaryota</taxon>
        <taxon>Sar</taxon>
        <taxon>Stramenopiles</taxon>
        <taxon>Ochrophyta</taxon>
        <taxon>Bacillariophyta</taxon>
        <taxon>Bacillariophyceae</taxon>
        <taxon>Bacillariophycidae</taxon>
        <taxon>Bacillariales</taxon>
        <taxon>Bacillariaceae</taxon>
        <taxon>Pseudo-nitzschia</taxon>
    </lineage>
</organism>
<dbReference type="InterPro" id="IPR036770">
    <property type="entry name" value="Ankyrin_rpt-contain_sf"/>
</dbReference>
<gene>
    <name evidence="2" type="ORF">PSNMU_V1.4_AUG-EV-PASAV3_0080450</name>
</gene>
<dbReference type="InterPro" id="IPR002110">
    <property type="entry name" value="Ankyrin_rpt"/>
</dbReference>
<protein>
    <submittedName>
        <fullName evidence="2">Uncharacterized protein</fullName>
    </submittedName>
</protein>
<dbReference type="PROSITE" id="PS50088">
    <property type="entry name" value="ANK_REPEAT"/>
    <property type="match status" value="1"/>
</dbReference>
<evidence type="ECO:0000256" key="1">
    <source>
        <dbReference type="PROSITE-ProRule" id="PRU00023"/>
    </source>
</evidence>
<evidence type="ECO:0000313" key="3">
    <source>
        <dbReference type="Proteomes" id="UP000291116"/>
    </source>
</evidence>
<accession>A0A448ZGU3</accession>
<reference evidence="2 3" key="1">
    <citation type="submission" date="2019-01" db="EMBL/GenBank/DDBJ databases">
        <authorList>
            <person name="Ferrante I. M."/>
        </authorList>
    </citation>
    <scope>NUCLEOTIDE SEQUENCE [LARGE SCALE GENOMIC DNA]</scope>
    <source>
        <strain evidence="2 3">B856</strain>
    </source>
</reference>
<evidence type="ECO:0000313" key="2">
    <source>
        <dbReference type="EMBL" id="VEU41254.1"/>
    </source>
</evidence>
<sequence length="560" mass="62922">MSATASSSKSAAEQITKKNSKTLSTLLQSNPKNTDWKRIKAILFTYHPEKKNAPNLEGLLHQALNRACLDPSGVSSPTFDLILSKTRELSLSERVRYTSTAIRCRNRKAVRALIHDDPSVLFYCTNEEDDSSMITADNANGTTLLHIACEEYGWNDEIAFVLAEILSNNKHHERDGRCYFHNGLFQEMAESEMPLKLSLQAGSDLEKIICHLKEQHPSYLERNLDCLSQIIAEFCYDMTLLYDLADAYGIRLLTSVHPKDGSSPLGFACYYQNEEMVRVLLELYHNLNNRTENRESCNNNNRNSLLQVQKSLLSPNNEGMSPLGHLLLSVGDPDAENAWKCVNTCVRFFTDNDNITNFDVNDDCNNGGNGISRLQQQRFPVLHLFLLHTWDALIAKKNCMKILDRIIQRFRIDFCVVDDETGNTVLSIVVEKLSICSPAYHGKKKRPHAMAMKILDYLTTGHPVVPSDVASNHHRPATTRDGRGRLPLHSACENSLPWKTGLRSIVDANVPALESYDPLTRLPAFAHHAVGPKSDLDSIYELLRLHPGIIDTVIPLANSN</sequence>
<proteinExistence type="predicted"/>
<dbReference type="AlphaFoldDB" id="A0A448ZGU3"/>
<feature type="repeat" description="ANK" evidence="1">
    <location>
        <begin position="260"/>
        <end position="292"/>
    </location>
</feature>
<dbReference type="Proteomes" id="UP000291116">
    <property type="component" value="Unassembled WGS sequence"/>
</dbReference>
<name>A0A448ZGU3_9STRA</name>